<dbReference type="GO" id="GO:0002229">
    <property type="term" value="P:defense response to oomycetes"/>
    <property type="evidence" value="ECO:0007669"/>
    <property type="project" value="UniProtKB-ARBA"/>
</dbReference>
<protein>
    <recommendedName>
        <fullName evidence="11">Cytochrome P450</fullName>
    </recommendedName>
</protein>
<keyword evidence="4" id="KW-0479">Metal-binding</keyword>
<gene>
    <name evidence="9" type="ORF">Dsin_028058</name>
</gene>
<dbReference type="FunFam" id="1.10.630.10:FF:000037">
    <property type="entry name" value="Cytochrome P450 9"/>
    <property type="match status" value="2"/>
</dbReference>
<accession>A0AAD9ZR21</accession>
<keyword evidence="6" id="KW-0408">Iron</keyword>
<evidence type="ECO:0000256" key="2">
    <source>
        <dbReference type="ARBA" id="ARBA00010617"/>
    </source>
</evidence>
<dbReference type="EMBL" id="JANJYJ010000009">
    <property type="protein sequence ID" value="KAK3188497.1"/>
    <property type="molecule type" value="Genomic_DNA"/>
</dbReference>
<keyword evidence="8" id="KW-0812">Transmembrane</keyword>
<keyword evidence="8" id="KW-1133">Transmembrane helix</keyword>
<evidence type="ECO:0008006" key="11">
    <source>
        <dbReference type="Google" id="ProtNLM"/>
    </source>
</evidence>
<dbReference type="AlphaFoldDB" id="A0AAD9ZR21"/>
<comment type="similarity">
    <text evidence="2">Belongs to the cytochrome P450 family.</text>
</comment>
<feature type="transmembrane region" description="Helical" evidence="8">
    <location>
        <begin position="6"/>
        <end position="24"/>
    </location>
</feature>
<dbReference type="Gene3D" id="1.10.630.10">
    <property type="entry name" value="Cytochrome P450"/>
    <property type="match status" value="2"/>
</dbReference>
<dbReference type="CDD" id="cd20658">
    <property type="entry name" value="CYP79"/>
    <property type="match status" value="1"/>
</dbReference>
<proteinExistence type="inferred from homology"/>
<keyword evidence="7" id="KW-0503">Monooxygenase</keyword>
<evidence type="ECO:0000313" key="9">
    <source>
        <dbReference type="EMBL" id="KAK3188497.1"/>
    </source>
</evidence>
<dbReference type="PROSITE" id="PS00086">
    <property type="entry name" value="CYTOCHROME_P450"/>
    <property type="match status" value="2"/>
</dbReference>
<dbReference type="GO" id="GO:0010120">
    <property type="term" value="P:camalexin biosynthetic process"/>
    <property type="evidence" value="ECO:0007669"/>
    <property type="project" value="UniProtKB-ARBA"/>
</dbReference>
<sequence length="1100" mass="124565">MENSTSFIYTLLLLAIALFYVHFFKSKKLLYPLPPGPKPWPIVGNLPEMLKNKPTFRWIQELMKEMNTDIACIRFGNVHVIPVTCPKISIEFLKKQDALFASRPISMSTEMTSKGYLSTILVPSGEQWKKMKRIVSTHVVSPAKHRWFHMKRIEEADHLVRYVYEQCKNVSESGGGLVKVRVAAQQYCGNVIRKMVFNKRFFGEGSKDGGPGLEEEEHLDAIFKVLAYLYSFCVSDYAPCLRGVVDLDGHEKAMKENIGIIDRYHDPIIEERILELRDNHGLIKKEVDHEDLLDVLITLKDGDGNPLLSTEEIKAQITELMIATVDNPSNAVEWALAEMINQPKILEKAIEELDRVVGKERLVQESDFSQLNYIKACAREAFRLHPIAPFNVPHVSGSDTIVANYFIPKGSHVLLSRSGLGRNPKAWPDETLKFKPERHLKDDDVSEVVLTENDLRFISFSTGRRGCIGVTLGTSMTVMLFARLLQGFTWTAPPNESKIDLSEAEDSLALAKPLIAVAKPRLAKHVYPAETMHVILIYLYTTRCQQHSINRGTLCVQVPKKSNRVLQLKLNQMENSTSFLSTLLLLAIALFYVHFFKSKKLLYPLPPGPKPWPIVGNLPEMLKNKPTFRWIHELMKEMNTDIACIRFGNVHVIPVTCPEISREFLRKQDVLFVSRPMSMSTEMTSKGYLSTALVPYGEQWKKMRRIVSTHVVSPAKHRWFHMKRIEEADHLVRYVYEQCKNVSESGGGLVKVRVAAQQYCGNVIRKMVFNKRFFGEGSKDGGPGLEEEEHVDAIFKVLAYLYSFCVSDYAPCLRGVVDLDGHEKAMKENIGIIDRYHDPIIEERILELRDNHGLIKKEVDHEDLLDVLITLKDGDGNPLLSTEEIKAQIAELMIATVDNPSNAVEWALAEMINQPKILEKSIEELDRVVGKERLVQESDFSQLNYIKACTREAFRLHPIAPFNVPHVSGSDTIVANYFIPKGSHVLLSRSGLGRNPKAWPDETLKFKPERHLKEDGSEVVLTENDLKFISFSTGRRGCLGVTLGTSMTVMLFARLLHGFTWTAPPNDPKIDLSEAKDCLALAKPLIAVAKPRLAEHVYPA</sequence>
<keyword evidence="10" id="KW-1185">Reference proteome</keyword>
<dbReference type="GO" id="GO:0052544">
    <property type="term" value="P:defense response by callose deposition in cell wall"/>
    <property type="evidence" value="ECO:0007669"/>
    <property type="project" value="UniProtKB-ARBA"/>
</dbReference>
<dbReference type="GO" id="GO:0016705">
    <property type="term" value="F:oxidoreductase activity, acting on paired donors, with incorporation or reduction of molecular oxygen"/>
    <property type="evidence" value="ECO:0007669"/>
    <property type="project" value="InterPro"/>
</dbReference>
<dbReference type="GO" id="GO:0009625">
    <property type="term" value="P:response to insect"/>
    <property type="evidence" value="ECO:0007669"/>
    <property type="project" value="UniProtKB-ARBA"/>
</dbReference>
<dbReference type="Pfam" id="PF00067">
    <property type="entry name" value="p450"/>
    <property type="match status" value="2"/>
</dbReference>
<dbReference type="InterPro" id="IPR017972">
    <property type="entry name" value="Cyt_P450_CS"/>
</dbReference>
<comment type="caution">
    <text evidence="9">The sequence shown here is derived from an EMBL/GenBank/DDBJ whole genome shotgun (WGS) entry which is preliminary data.</text>
</comment>
<dbReference type="GO" id="GO:0020037">
    <property type="term" value="F:heme binding"/>
    <property type="evidence" value="ECO:0007669"/>
    <property type="project" value="InterPro"/>
</dbReference>
<evidence type="ECO:0000256" key="8">
    <source>
        <dbReference type="SAM" id="Phobius"/>
    </source>
</evidence>
<dbReference type="PANTHER" id="PTHR47944">
    <property type="entry name" value="CYTOCHROME P450 98A9"/>
    <property type="match status" value="1"/>
</dbReference>
<comment type="cofactor">
    <cofactor evidence="1">
        <name>heme</name>
        <dbReference type="ChEBI" id="CHEBI:30413"/>
    </cofactor>
</comment>
<evidence type="ECO:0000256" key="3">
    <source>
        <dbReference type="ARBA" id="ARBA00022617"/>
    </source>
</evidence>
<evidence type="ECO:0000256" key="5">
    <source>
        <dbReference type="ARBA" id="ARBA00023002"/>
    </source>
</evidence>
<keyword evidence="3" id="KW-0349">Heme</keyword>
<evidence type="ECO:0000313" key="10">
    <source>
        <dbReference type="Proteomes" id="UP001281410"/>
    </source>
</evidence>
<dbReference type="InterPro" id="IPR002401">
    <property type="entry name" value="Cyt_P450_E_grp-I"/>
</dbReference>
<organism evidence="9 10">
    <name type="scientific">Dipteronia sinensis</name>
    <dbReference type="NCBI Taxonomy" id="43782"/>
    <lineage>
        <taxon>Eukaryota</taxon>
        <taxon>Viridiplantae</taxon>
        <taxon>Streptophyta</taxon>
        <taxon>Embryophyta</taxon>
        <taxon>Tracheophyta</taxon>
        <taxon>Spermatophyta</taxon>
        <taxon>Magnoliopsida</taxon>
        <taxon>eudicotyledons</taxon>
        <taxon>Gunneridae</taxon>
        <taxon>Pentapetalae</taxon>
        <taxon>rosids</taxon>
        <taxon>malvids</taxon>
        <taxon>Sapindales</taxon>
        <taxon>Sapindaceae</taxon>
        <taxon>Hippocastanoideae</taxon>
        <taxon>Acereae</taxon>
        <taxon>Dipteronia</taxon>
    </lineage>
</organism>
<dbReference type="InterPro" id="IPR036396">
    <property type="entry name" value="Cyt_P450_sf"/>
</dbReference>
<dbReference type="GO" id="GO:0009684">
    <property type="term" value="P:indoleacetic acid biosynthetic process"/>
    <property type="evidence" value="ECO:0007669"/>
    <property type="project" value="UniProtKB-ARBA"/>
</dbReference>
<dbReference type="GO" id="GO:0006569">
    <property type="term" value="P:L-tryptophan catabolic process"/>
    <property type="evidence" value="ECO:0007669"/>
    <property type="project" value="UniProtKB-ARBA"/>
</dbReference>
<reference evidence="9" key="1">
    <citation type="journal article" date="2023" name="Plant J.">
        <title>Genome sequences and population genomics provide insights into the demographic history, inbreeding, and mutation load of two 'living fossil' tree species of Dipteronia.</title>
        <authorList>
            <person name="Feng Y."/>
            <person name="Comes H.P."/>
            <person name="Chen J."/>
            <person name="Zhu S."/>
            <person name="Lu R."/>
            <person name="Zhang X."/>
            <person name="Li P."/>
            <person name="Qiu J."/>
            <person name="Olsen K.M."/>
            <person name="Qiu Y."/>
        </authorList>
    </citation>
    <scope>NUCLEOTIDE SEQUENCE</scope>
    <source>
        <strain evidence="9">NBL</strain>
    </source>
</reference>
<dbReference type="Proteomes" id="UP001281410">
    <property type="component" value="Unassembled WGS sequence"/>
</dbReference>
<keyword evidence="5" id="KW-0560">Oxidoreductase</keyword>
<dbReference type="PRINTS" id="PR00463">
    <property type="entry name" value="EP450I"/>
</dbReference>
<dbReference type="SUPFAM" id="SSF48264">
    <property type="entry name" value="Cytochrome P450"/>
    <property type="match status" value="2"/>
</dbReference>
<evidence type="ECO:0000256" key="7">
    <source>
        <dbReference type="ARBA" id="ARBA00023033"/>
    </source>
</evidence>
<keyword evidence="8" id="KW-0472">Membrane</keyword>
<dbReference type="InterPro" id="IPR001128">
    <property type="entry name" value="Cyt_P450"/>
</dbReference>
<evidence type="ECO:0000256" key="1">
    <source>
        <dbReference type="ARBA" id="ARBA00001971"/>
    </source>
</evidence>
<dbReference type="GO" id="GO:0004497">
    <property type="term" value="F:monooxygenase activity"/>
    <property type="evidence" value="ECO:0007669"/>
    <property type="project" value="UniProtKB-KW"/>
</dbReference>
<name>A0AAD9ZR21_9ROSI</name>
<dbReference type="PANTHER" id="PTHR47944:SF19">
    <property type="entry name" value="CYTOCHROME P450 77A4"/>
    <property type="match status" value="1"/>
</dbReference>
<evidence type="ECO:0000256" key="6">
    <source>
        <dbReference type="ARBA" id="ARBA00023004"/>
    </source>
</evidence>
<dbReference type="GO" id="GO:0005506">
    <property type="term" value="F:iron ion binding"/>
    <property type="evidence" value="ECO:0007669"/>
    <property type="project" value="InterPro"/>
</dbReference>
<evidence type="ECO:0000256" key="4">
    <source>
        <dbReference type="ARBA" id="ARBA00022723"/>
    </source>
</evidence>